<organism evidence="2 3">
    <name type="scientific">Leucosporidium creatinivorum</name>
    <dbReference type="NCBI Taxonomy" id="106004"/>
    <lineage>
        <taxon>Eukaryota</taxon>
        <taxon>Fungi</taxon>
        <taxon>Dikarya</taxon>
        <taxon>Basidiomycota</taxon>
        <taxon>Pucciniomycotina</taxon>
        <taxon>Microbotryomycetes</taxon>
        <taxon>Leucosporidiales</taxon>
        <taxon>Leucosporidium</taxon>
    </lineage>
</organism>
<dbReference type="SUPFAM" id="SSF51905">
    <property type="entry name" value="FAD/NAD(P)-binding domain"/>
    <property type="match status" value="1"/>
</dbReference>
<feature type="domain" description="FAD dependent oxidoreductase" evidence="1">
    <location>
        <begin position="8"/>
        <end position="363"/>
    </location>
</feature>
<dbReference type="Gene3D" id="3.50.50.60">
    <property type="entry name" value="FAD/NAD(P)-binding domain"/>
    <property type="match status" value="1"/>
</dbReference>
<dbReference type="FunCoup" id="A0A1Y2BSZ3">
    <property type="interactions" value="55"/>
</dbReference>
<dbReference type="Pfam" id="PF01266">
    <property type="entry name" value="DAO"/>
    <property type="match status" value="1"/>
</dbReference>
<dbReference type="OrthoDB" id="498204at2759"/>
<keyword evidence="3" id="KW-1185">Reference proteome</keyword>
<evidence type="ECO:0000313" key="3">
    <source>
        <dbReference type="Proteomes" id="UP000193467"/>
    </source>
</evidence>
<dbReference type="EMBL" id="MCGR01000159">
    <property type="protein sequence ID" value="ORY37882.1"/>
    <property type="molecule type" value="Genomic_DNA"/>
</dbReference>
<name>A0A1Y2BSZ3_9BASI</name>
<dbReference type="GO" id="GO:0042147">
    <property type="term" value="P:retrograde transport, endosome to Golgi"/>
    <property type="evidence" value="ECO:0007669"/>
    <property type="project" value="TreeGrafter"/>
</dbReference>
<dbReference type="InParanoid" id="A0A1Y2BSZ3"/>
<dbReference type="InterPro" id="IPR006076">
    <property type="entry name" value="FAD-dep_OxRdtase"/>
</dbReference>
<dbReference type="GO" id="GO:0005829">
    <property type="term" value="C:cytosol"/>
    <property type="evidence" value="ECO:0007669"/>
    <property type="project" value="GOC"/>
</dbReference>
<comment type="caution">
    <text evidence="2">The sequence shown here is derived from an EMBL/GenBank/DDBJ whole genome shotgun (WGS) entry which is preliminary data.</text>
</comment>
<dbReference type="STRING" id="106004.A0A1Y2BSZ3"/>
<proteinExistence type="predicted"/>
<evidence type="ECO:0000259" key="1">
    <source>
        <dbReference type="Pfam" id="PF01266"/>
    </source>
</evidence>
<reference evidence="2 3" key="1">
    <citation type="submission" date="2016-07" db="EMBL/GenBank/DDBJ databases">
        <title>Pervasive Adenine N6-methylation of Active Genes in Fungi.</title>
        <authorList>
            <consortium name="DOE Joint Genome Institute"/>
            <person name="Mondo S.J."/>
            <person name="Dannebaum R.O."/>
            <person name="Kuo R.C."/>
            <person name="Labutti K."/>
            <person name="Haridas S."/>
            <person name="Kuo A."/>
            <person name="Salamov A."/>
            <person name="Ahrendt S.R."/>
            <person name="Lipzen A."/>
            <person name="Sullivan W."/>
            <person name="Andreopoulos W.B."/>
            <person name="Clum A."/>
            <person name="Lindquist E."/>
            <person name="Daum C."/>
            <person name="Ramamoorthy G.K."/>
            <person name="Gryganskyi A."/>
            <person name="Culley D."/>
            <person name="Magnuson J.K."/>
            <person name="James T.Y."/>
            <person name="O'Malley M.A."/>
            <person name="Stajich J.E."/>
            <person name="Spatafora J.W."/>
            <person name="Visel A."/>
            <person name="Grigoriev I.V."/>
        </authorList>
    </citation>
    <scope>NUCLEOTIDE SEQUENCE [LARGE SCALE GENOMIC DNA]</scope>
    <source>
        <strain evidence="2 3">62-1032</strain>
    </source>
</reference>
<sequence>MSTTSREIVIVGGGIIGSCTAYYLSQLAATRGVKATITLLEGSGIAAGASGKAGGLLAEDWHGASTSSLASLSYRLHSDLASSLSGPSRWGYRNLDTLSVSADLSPSQARARKSSVDARFDWLNKDALRETSQLGTKETTSQVHPRLFTEAMVEEAKKAGVKVVAATATGLKRTEAGGFTVLTEDQSFPATEVVVTAGPWTGRVLKQLGLKGGRASGIGGSRAHSVVLKTAEGRDLPAQALFTSIKEGRGMSEPEIYNRPDGTAYACGPTDSSPLPSLASEVKVDEQAITSIISQAGGLSPEYLAVNDGPHSATVVAKQACYLPVGSGDPVIGELEKGIYVGAGHSCWGITNGPGTGHCLAELILDGKVSSANIGRLGP</sequence>
<evidence type="ECO:0000313" key="2">
    <source>
        <dbReference type="EMBL" id="ORY37882.1"/>
    </source>
</evidence>
<dbReference type="PANTHER" id="PTHR13847">
    <property type="entry name" value="SARCOSINE DEHYDROGENASE-RELATED"/>
    <property type="match status" value="1"/>
</dbReference>
<dbReference type="PANTHER" id="PTHR13847:SF150">
    <property type="entry name" value="OXIDOREDUCTASE TDA3-RELATED"/>
    <property type="match status" value="1"/>
</dbReference>
<dbReference type="InterPro" id="IPR036188">
    <property type="entry name" value="FAD/NAD-bd_sf"/>
</dbReference>
<gene>
    <name evidence="2" type="ORF">BCR35DRAFT_336586</name>
</gene>
<dbReference type="AlphaFoldDB" id="A0A1Y2BSZ3"/>
<protein>
    <submittedName>
        <fullName evidence="2">FAD dependent oxidoreductase</fullName>
    </submittedName>
</protein>
<accession>A0A1Y2BSZ3</accession>
<dbReference type="Proteomes" id="UP000193467">
    <property type="component" value="Unassembled WGS sequence"/>
</dbReference>
<dbReference type="GO" id="GO:0005770">
    <property type="term" value="C:late endosome"/>
    <property type="evidence" value="ECO:0007669"/>
    <property type="project" value="TreeGrafter"/>
</dbReference>
<dbReference type="PROSITE" id="PS51257">
    <property type="entry name" value="PROKAR_LIPOPROTEIN"/>
    <property type="match status" value="1"/>
</dbReference>
<dbReference type="Gene3D" id="3.30.9.10">
    <property type="entry name" value="D-Amino Acid Oxidase, subunit A, domain 2"/>
    <property type="match status" value="1"/>
</dbReference>